<keyword evidence="4" id="KW-0804">Transcription</keyword>
<evidence type="ECO:0000313" key="6">
    <source>
        <dbReference type="Proteomes" id="UP000779049"/>
    </source>
</evidence>
<name>A0ABS7L5N4_9FIRM</name>
<dbReference type="SUPFAM" id="SSF46785">
    <property type="entry name" value="Winged helix' DNA-binding domain"/>
    <property type="match status" value="1"/>
</dbReference>
<sequence length="125" mass="14589">MMLNLTKRQADVMKILWDAEKPMIASEIVRSREDLNINTVQAVLRSLIKKQYIKVADIVYSGTVLTRSYVPIVDRKEYPDDIEEGIRNTLKSQETFSCYINEIDDIQILSRLEDVIKKRKKELAK</sequence>
<gene>
    <name evidence="5" type="ORF">FLB61_03780</name>
</gene>
<keyword evidence="6" id="KW-1185">Reference proteome</keyword>
<dbReference type="InterPro" id="IPR005650">
    <property type="entry name" value="BlaI_family"/>
</dbReference>
<dbReference type="Gene3D" id="1.10.10.10">
    <property type="entry name" value="Winged helix-like DNA-binding domain superfamily/Winged helix DNA-binding domain"/>
    <property type="match status" value="1"/>
</dbReference>
<proteinExistence type="inferred from homology"/>
<evidence type="ECO:0000256" key="4">
    <source>
        <dbReference type="ARBA" id="ARBA00023163"/>
    </source>
</evidence>
<evidence type="ECO:0000256" key="3">
    <source>
        <dbReference type="ARBA" id="ARBA00023125"/>
    </source>
</evidence>
<dbReference type="Proteomes" id="UP000779049">
    <property type="component" value="Unassembled WGS sequence"/>
</dbReference>
<dbReference type="RefSeq" id="WP_087209685.1">
    <property type="nucleotide sequence ID" value="NZ_CP173660.1"/>
</dbReference>
<evidence type="ECO:0000256" key="2">
    <source>
        <dbReference type="ARBA" id="ARBA00023015"/>
    </source>
</evidence>
<comment type="caution">
    <text evidence="5">The sequence shown here is derived from an EMBL/GenBank/DDBJ whole genome shotgun (WGS) entry which is preliminary data.</text>
</comment>
<comment type="similarity">
    <text evidence="1">Belongs to the BlaI transcriptional regulatory family.</text>
</comment>
<evidence type="ECO:0000256" key="1">
    <source>
        <dbReference type="ARBA" id="ARBA00011046"/>
    </source>
</evidence>
<keyword evidence="2" id="KW-0805">Transcription regulation</keyword>
<dbReference type="InterPro" id="IPR036388">
    <property type="entry name" value="WH-like_DNA-bd_sf"/>
</dbReference>
<dbReference type="EMBL" id="VIRV01000003">
    <property type="protein sequence ID" value="MBY0758227.1"/>
    <property type="molecule type" value="Genomic_DNA"/>
</dbReference>
<accession>A0ABS7L5N4</accession>
<evidence type="ECO:0000313" key="5">
    <source>
        <dbReference type="EMBL" id="MBY0758227.1"/>
    </source>
</evidence>
<organism evidence="5 6">
    <name type="scientific">Sellimonas caecigallum</name>
    <dbReference type="NCBI Taxonomy" id="2592333"/>
    <lineage>
        <taxon>Bacteria</taxon>
        <taxon>Bacillati</taxon>
        <taxon>Bacillota</taxon>
        <taxon>Clostridia</taxon>
        <taxon>Lachnospirales</taxon>
        <taxon>Lachnospiraceae</taxon>
        <taxon>Sellimonas</taxon>
    </lineage>
</organism>
<dbReference type="InterPro" id="IPR036390">
    <property type="entry name" value="WH_DNA-bd_sf"/>
</dbReference>
<dbReference type="Pfam" id="PF03965">
    <property type="entry name" value="Penicillinase_R"/>
    <property type="match status" value="1"/>
</dbReference>
<keyword evidence="3" id="KW-0238">DNA-binding</keyword>
<reference evidence="5 6" key="1">
    <citation type="journal article" date="2020" name="New Microbes New Infect">
        <title>Sellimonas caecigallum sp. nov., description and genome sequence of a new member of the Sellimonas genus isolated from the cecum of feral chicken.</title>
        <authorList>
            <person name="Wongkuna S."/>
            <person name="Ghimire S."/>
            <person name="Antony L."/>
            <person name="Chankhamhaengdecha S."/>
            <person name="Janvilisri T."/>
            <person name="Scaria J."/>
        </authorList>
    </citation>
    <scope>NUCLEOTIDE SEQUENCE [LARGE SCALE GENOMIC DNA]</scope>
    <source>
        <strain evidence="5 6">SW451</strain>
    </source>
</reference>
<protein>
    <submittedName>
        <fullName evidence="5">BlaI/MecI/CopY family transcriptional regulator</fullName>
    </submittedName>
</protein>